<reference evidence="1 2" key="1">
    <citation type="submission" date="2021-06" db="EMBL/GenBank/DDBJ databases">
        <title>Caerostris extrusa draft genome.</title>
        <authorList>
            <person name="Kono N."/>
            <person name="Arakawa K."/>
        </authorList>
    </citation>
    <scope>NUCLEOTIDE SEQUENCE [LARGE SCALE GENOMIC DNA]</scope>
</reference>
<evidence type="ECO:0000313" key="1">
    <source>
        <dbReference type="EMBL" id="GIZ02847.1"/>
    </source>
</evidence>
<comment type="caution">
    <text evidence="1">The sequence shown here is derived from an EMBL/GenBank/DDBJ whole genome shotgun (WGS) entry which is preliminary data.</text>
</comment>
<gene>
    <name evidence="1" type="primary">AVEN_125198_1</name>
    <name evidence="1" type="ORF">CEXT_451431</name>
</gene>
<dbReference type="EMBL" id="BPLR01018869">
    <property type="protein sequence ID" value="GIZ02847.1"/>
    <property type="molecule type" value="Genomic_DNA"/>
</dbReference>
<name>A0AAV4Y6F9_CAEEX</name>
<organism evidence="1 2">
    <name type="scientific">Caerostris extrusa</name>
    <name type="common">Bark spider</name>
    <name type="synonym">Caerostris bankana</name>
    <dbReference type="NCBI Taxonomy" id="172846"/>
    <lineage>
        <taxon>Eukaryota</taxon>
        <taxon>Metazoa</taxon>
        <taxon>Ecdysozoa</taxon>
        <taxon>Arthropoda</taxon>
        <taxon>Chelicerata</taxon>
        <taxon>Arachnida</taxon>
        <taxon>Araneae</taxon>
        <taxon>Araneomorphae</taxon>
        <taxon>Entelegynae</taxon>
        <taxon>Araneoidea</taxon>
        <taxon>Araneidae</taxon>
        <taxon>Caerostris</taxon>
    </lineage>
</organism>
<sequence>METKHVNHECPALPNISVNSNLTNDLVLTPSMASTRALLEDVCNDFENINVIAPKDNKFVYIKKWNLPGEYSQFTTEACNLMENIVSKESQNQNFTGIVKTVDGSSLTTSVILPPAELQNQNCDGITNSVENARTEMVSLQDSSNKSVVPDTLAKDENLSSSLAELADAEIVRTGENAVSIIISNPRFIQVVTSANNSDIPSNISDLALNSNSIISEKESLTEVIVESTPVSEYSVQETNINKNNQGAPNTIIYAHNLEEDVSQRVNLPKYMSTPNTFVSKERNKMYVRSRAELGPDFIFLGLLGLWFFEGLEG</sequence>
<evidence type="ECO:0000313" key="2">
    <source>
        <dbReference type="Proteomes" id="UP001054945"/>
    </source>
</evidence>
<keyword evidence="2" id="KW-1185">Reference proteome</keyword>
<proteinExistence type="predicted"/>
<accession>A0AAV4Y6F9</accession>
<dbReference type="Proteomes" id="UP001054945">
    <property type="component" value="Unassembled WGS sequence"/>
</dbReference>
<dbReference type="AlphaFoldDB" id="A0AAV4Y6F9"/>
<protein>
    <submittedName>
        <fullName evidence="1">Uncharacterized protein</fullName>
    </submittedName>
</protein>